<accession>A0A3N4HMV5</accession>
<evidence type="ECO:0000313" key="2">
    <source>
        <dbReference type="Proteomes" id="UP000275078"/>
    </source>
</evidence>
<protein>
    <submittedName>
        <fullName evidence="1">Uncharacterized protein</fullName>
    </submittedName>
</protein>
<dbReference type="AlphaFoldDB" id="A0A3N4HMV5"/>
<organism evidence="1 2">
    <name type="scientific">Ascobolus immersus RN42</name>
    <dbReference type="NCBI Taxonomy" id="1160509"/>
    <lineage>
        <taxon>Eukaryota</taxon>
        <taxon>Fungi</taxon>
        <taxon>Dikarya</taxon>
        <taxon>Ascomycota</taxon>
        <taxon>Pezizomycotina</taxon>
        <taxon>Pezizomycetes</taxon>
        <taxon>Pezizales</taxon>
        <taxon>Ascobolaceae</taxon>
        <taxon>Ascobolus</taxon>
    </lineage>
</organism>
<reference evidence="1 2" key="1">
    <citation type="journal article" date="2018" name="Nat. Ecol. Evol.">
        <title>Pezizomycetes genomes reveal the molecular basis of ectomycorrhizal truffle lifestyle.</title>
        <authorList>
            <person name="Murat C."/>
            <person name="Payen T."/>
            <person name="Noel B."/>
            <person name="Kuo A."/>
            <person name="Morin E."/>
            <person name="Chen J."/>
            <person name="Kohler A."/>
            <person name="Krizsan K."/>
            <person name="Balestrini R."/>
            <person name="Da Silva C."/>
            <person name="Montanini B."/>
            <person name="Hainaut M."/>
            <person name="Levati E."/>
            <person name="Barry K.W."/>
            <person name="Belfiori B."/>
            <person name="Cichocki N."/>
            <person name="Clum A."/>
            <person name="Dockter R.B."/>
            <person name="Fauchery L."/>
            <person name="Guy J."/>
            <person name="Iotti M."/>
            <person name="Le Tacon F."/>
            <person name="Lindquist E.A."/>
            <person name="Lipzen A."/>
            <person name="Malagnac F."/>
            <person name="Mello A."/>
            <person name="Molinier V."/>
            <person name="Miyauchi S."/>
            <person name="Poulain J."/>
            <person name="Riccioni C."/>
            <person name="Rubini A."/>
            <person name="Sitrit Y."/>
            <person name="Splivallo R."/>
            <person name="Traeger S."/>
            <person name="Wang M."/>
            <person name="Zifcakova L."/>
            <person name="Wipf D."/>
            <person name="Zambonelli A."/>
            <person name="Paolocci F."/>
            <person name="Nowrousian M."/>
            <person name="Ottonello S."/>
            <person name="Baldrian P."/>
            <person name="Spatafora J.W."/>
            <person name="Henrissat B."/>
            <person name="Nagy L.G."/>
            <person name="Aury J.M."/>
            <person name="Wincker P."/>
            <person name="Grigoriev I.V."/>
            <person name="Bonfante P."/>
            <person name="Martin F.M."/>
        </authorList>
    </citation>
    <scope>NUCLEOTIDE SEQUENCE [LARGE SCALE GENOMIC DNA]</scope>
    <source>
        <strain evidence="1 2">RN42</strain>
    </source>
</reference>
<evidence type="ECO:0000313" key="1">
    <source>
        <dbReference type="EMBL" id="RPA75152.1"/>
    </source>
</evidence>
<sequence length="189" mass="22578">MVLERQSREIRSPLNGFPVVFNFDLMLDGLTSTFWLTTMQSRRPEWLTTRDLFDAGYGLNSSGDGRLYHETLDQTNLHYNLAKYPLYEDSKYPSDRIDLLIEVFRQLFAVYDEWRQVRKGVDSRIRSLAKEKKHREILEVIKEYYTNEEMHHMEHGGKFMFLLRLVTFIHKARIPSVDERILRHLSGDY</sequence>
<name>A0A3N4HMV5_ASCIM</name>
<proteinExistence type="predicted"/>
<dbReference type="Proteomes" id="UP000275078">
    <property type="component" value="Unassembled WGS sequence"/>
</dbReference>
<keyword evidence="2" id="KW-1185">Reference proteome</keyword>
<gene>
    <name evidence="1" type="ORF">BJ508DRAFT_418266</name>
</gene>
<dbReference type="EMBL" id="ML119770">
    <property type="protein sequence ID" value="RPA75152.1"/>
    <property type="molecule type" value="Genomic_DNA"/>
</dbReference>